<dbReference type="Proteomes" id="UP000187203">
    <property type="component" value="Unassembled WGS sequence"/>
</dbReference>
<evidence type="ECO:0000313" key="2">
    <source>
        <dbReference type="Proteomes" id="UP000187203"/>
    </source>
</evidence>
<keyword evidence="2" id="KW-1185">Reference proteome</keyword>
<dbReference type="OrthoDB" id="997337at2759"/>
<evidence type="ECO:0000313" key="1">
    <source>
        <dbReference type="EMBL" id="OMO53153.1"/>
    </source>
</evidence>
<dbReference type="PANTHER" id="PTHR35021:SF8">
    <property type="entry name" value="FIBER PROTEIN FB17"/>
    <property type="match status" value="1"/>
</dbReference>
<proteinExistence type="predicted"/>
<dbReference type="PANTHER" id="PTHR35021">
    <property type="match status" value="1"/>
</dbReference>
<gene>
    <name evidence="1" type="ORF">COLO4_36825</name>
</gene>
<organism evidence="1 2">
    <name type="scientific">Corchorus olitorius</name>
    <dbReference type="NCBI Taxonomy" id="93759"/>
    <lineage>
        <taxon>Eukaryota</taxon>
        <taxon>Viridiplantae</taxon>
        <taxon>Streptophyta</taxon>
        <taxon>Embryophyta</taxon>
        <taxon>Tracheophyta</taxon>
        <taxon>Spermatophyta</taxon>
        <taxon>Magnoliopsida</taxon>
        <taxon>eudicotyledons</taxon>
        <taxon>Gunneridae</taxon>
        <taxon>Pentapetalae</taxon>
        <taxon>rosids</taxon>
        <taxon>malvids</taxon>
        <taxon>Malvales</taxon>
        <taxon>Malvaceae</taxon>
        <taxon>Grewioideae</taxon>
        <taxon>Apeibeae</taxon>
        <taxon>Corchorus</taxon>
    </lineage>
</organism>
<dbReference type="EMBL" id="AWUE01023641">
    <property type="protein sequence ID" value="OMO53153.1"/>
    <property type="molecule type" value="Genomic_DNA"/>
</dbReference>
<dbReference type="AlphaFoldDB" id="A0A1R3G4Y9"/>
<protein>
    <submittedName>
        <fullName evidence="1">Uncharacterized protein</fullName>
    </submittedName>
</protein>
<accession>A0A1R3G4Y9</accession>
<reference evidence="2" key="1">
    <citation type="submission" date="2013-09" db="EMBL/GenBank/DDBJ databases">
        <title>Corchorus olitorius genome sequencing.</title>
        <authorList>
            <person name="Alam M."/>
            <person name="Haque M.S."/>
            <person name="Islam M.S."/>
            <person name="Emdad E.M."/>
            <person name="Islam M.M."/>
            <person name="Ahmed B."/>
            <person name="Halim A."/>
            <person name="Hossen Q.M.M."/>
            <person name="Hossain M.Z."/>
            <person name="Ahmed R."/>
            <person name="Khan M.M."/>
            <person name="Islam R."/>
            <person name="Rashid M.M."/>
            <person name="Khan S.A."/>
            <person name="Rahman M.S."/>
            <person name="Alam M."/>
            <person name="Yahiya A.S."/>
            <person name="Khan M.S."/>
            <person name="Azam M.S."/>
            <person name="Haque T."/>
            <person name="Lashkar M.Z.H."/>
            <person name="Akhand A.I."/>
            <person name="Morshed G."/>
            <person name="Roy S."/>
            <person name="Uddin K.S."/>
            <person name="Rabeya T."/>
            <person name="Hossain A.S."/>
            <person name="Chowdhury A."/>
            <person name="Snigdha A.R."/>
            <person name="Mortoza M.S."/>
            <person name="Matin S.A."/>
            <person name="Hoque S.M.E."/>
            <person name="Islam M.K."/>
            <person name="Roy D.K."/>
            <person name="Haider R."/>
            <person name="Moosa M.M."/>
            <person name="Elias S.M."/>
            <person name="Hasan A.M."/>
            <person name="Jahan S."/>
            <person name="Shafiuddin M."/>
            <person name="Mahmood N."/>
            <person name="Shommy N.S."/>
        </authorList>
    </citation>
    <scope>NUCLEOTIDE SEQUENCE [LARGE SCALE GENOMIC DNA]</scope>
    <source>
        <strain evidence="2">cv. O-4</strain>
    </source>
</reference>
<sequence length="154" mass="17312">MLDMKTIVDVPWSAFAGVSSEMVEIGHIQVHTSELNWAMKILATYPEVLSDARFDLPIAGTALDLLCCVLWEMDNTPLYDLSHEILTKWSSPIKNACRLGLKVDFALDHLRTVTRAFLGGKASSSSLLEKRNILIEIEKKEKKIQTLEEGVRKL</sequence>
<comment type="caution">
    <text evidence="1">The sequence shown here is derived from an EMBL/GenBank/DDBJ whole genome shotgun (WGS) entry which is preliminary data.</text>
</comment>
<name>A0A1R3G4Y9_9ROSI</name>